<proteinExistence type="predicted"/>
<protein>
    <submittedName>
        <fullName evidence="2">Uncharacterized protein</fullName>
    </submittedName>
</protein>
<gene>
    <name evidence="2" type="primary">ORF150313</name>
</gene>
<organism evidence="2">
    <name type="scientific">Arion vulgaris</name>
    <dbReference type="NCBI Taxonomy" id="1028688"/>
    <lineage>
        <taxon>Eukaryota</taxon>
        <taxon>Metazoa</taxon>
        <taxon>Spiralia</taxon>
        <taxon>Lophotrochozoa</taxon>
        <taxon>Mollusca</taxon>
        <taxon>Gastropoda</taxon>
        <taxon>Heterobranchia</taxon>
        <taxon>Euthyneura</taxon>
        <taxon>Panpulmonata</taxon>
        <taxon>Eupulmonata</taxon>
        <taxon>Stylommatophora</taxon>
        <taxon>Helicina</taxon>
        <taxon>Arionoidea</taxon>
        <taxon>Arionidae</taxon>
        <taxon>Arion</taxon>
    </lineage>
</organism>
<accession>A0A0B7B119</accession>
<name>A0A0B7B119_9EUPU</name>
<evidence type="ECO:0000313" key="2">
    <source>
        <dbReference type="EMBL" id="CEK85805.1"/>
    </source>
</evidence>
<dbReference type="AlphaFoldDB" id="A0A0B7B119"/>
<evidence type="ECO:0000256" key="1">
    <source>
        <dbReference type="SAM" id="MobiDB-lite"/>
    </source>
</evidence>
<dbReference type="EMBL" id="HACG01038940">
    <property type="protein sequence ID" value="CEK85805.1"/>
    <property type="molecule type" value="Transcribed_RNA"/>
</dbReference>
<reference evidence="2" key="1">
    <citation type="submission" date="2014-12" db="EMBL/GenBank/DDBJ databases">
        <title>Insight into the proteome of Arion vulgaris.</title>
        <authorList>
            <person name="Aradska J."/>
            <person name="Bulat T."/>
            <person name="Smidak R."/>
            <person name="Sarate P."/>
            <person name="Gangsoo J."/>
            <person name="Sialana F."/>
            <person name="Bilban M."/>
            <person name="Lubec G."/>
        </authorList>
    </citation>
    <scope>NUCLEOTIDE SEQUENCE</scope>
    <source>
        <tissue evidence="2">Skin</tissue>
    </source>
</reference>
<sequence>MKCTCEKQNGTDRIRTSDRGFMKRNALVKNNGTDRIQASDLRNASQRLNLRPPNV</sequence>
<feature type="compositionally biased region" description="Polar residues" evidence="1">
    <location>
        <begin position="28"/>
        <end position="48"/>
    </location>
</feature>
<feature type="region of interest" description="Disordered" evidence="1">
    <location>
        <begin position="27"/>
        <end position="55"/>
    </location>
</feature>